<dbReference type="InterPro" id="IPR026960">
    <property type="entry name" value="RVT-Znf"/>
</dbReference>
<gene>
    <name evidence="8" type="ORF">FSB_LOCUS59313</name>
</gene>
<reference evidence="8" key="1">
    <citation type="submission" date="2018-02" db="EMBL/GenBank/DDBJ databases">
        <authorList>
            <person name="Cohen D.B."/>
            <person name="Kent A.D."/>
        </authorList>
    </citation>
    <scope>NUCLEOTIDE SEQUENCE</scope>
</reference>
<accession>A0A2N9J519</accession>
<proteinExistence type="inferred from homology"/>
<dbReference type="GO" id="GO:0030131">
    <property type="term" value="C:clathrin adaptor complex"/>
    <property type="evidence" value="ECO:0007669"/>
    <property type="project" value="InterPro"/>
</dbReference>
<dbReference type="Gene3D" id="1.25.10.10">
    <property type="entry name" value="Leucine-rich Repeat Variant"/>
    <property type="match status" value="2"/>
</dbReference>
<dbReference type="EMBL" id="OIVN01006359">
    <property type="protein sequence ID" value="SPD31431.1"/>
    <property type="molecule type" value="Genomic_DNA"/>
</dbReference>
<dbReference type="CDD" id="cd01650">
    <property type="entry name" value="RT_nLTR_like"/>
    <property type="match status" value="1"/>
</dbReference>
<protein>
    <recommendedName>
        <fullName evidence="7">Reverse transcriptase domain-containing protein</fullName>
    </recommendedName>
</protein>
<dbReference type="InterPro" id="IPR043502">
    <property type="entry name" value="DNA/RNA_pol_sf"/>
</dbReference>
<dbReference type="SUPFAM" id="SSF56672">
    <property type="entry name" value="DNA/RNA polymerases"/>
    <property type="match status" value="1"/>
</dbReference>
<comment type="subcellular location">
    <subcellularLocation>
        <location evidence="1">Endomembrane system</location>
    </subcellularLocation>
</comment>
<dbReference type="InterPro" id="IPR005135">
    <property type="entry name" value="Endo/exonuclease/phosphatase"/>
</dbReference>
<dbReference type="InterPro" id="IPR015151">
    <property type="entry name" value="B-adaptin_app_sub_C"/>
</dbReference>
<dbReference type="SUPFAM" id="SSF56219">
    <property type="entry name" value="DNase I-like"/>
    <property type="match status" value="1"/>
</dbReference>
<dbReference type="SUPFAM" id="SSF48371">
    <property type="entry name" value="ARM repeat"/>
    <property type="match status" value="2"/>
</dbReference>
<dbReference type="PROSITE" id="PS50878">
    <property type="entry name" value="RT_POL"/>
    <property type="match status" value="1"/>
</dbReference>
<keyword evidence="3" id="KW-0813">Transport</keyword>
<dbReference type="SMART" id="SM01020">
    <property type="entry name" value="B2-adapt-app_C"/>
    <property type="match status" value="1"/>
</dbReference>
<evidence type="ECO:0000256" key="3">
    <source>
        <dbReference type="ARBA" id="ARBA00022448"/>
    </source>
</evidence>
<keyword evidence="5" id="KW-0472">Membrane</keyword>
<dbReference type="GO" id="GO:0003824">
    <property type="term" value="F:catalytic activity"/>
    <property type="evidence" value="ECO:0007669"/>
    <property type="project" value="InterPro"/>
</dbReference>
<dbReference type="InterPro" id="IPR000477">
    <property type="entry name" value="RT_dom"/>
</dbReference>
<dbReference type="InterPro" id="IPR016024">
    <property type="entry name" value="ARM-type_fold"/>
</dbReference>
<dbReference type="InterPro" id="IPR011989">
    <property type="entry name" value="ARM-like"/>
</dbReference>
<evidence type="ECO:0000256" key="6">
    <source>
        <dbReference type="SAM" id="MobiDB-lite"/>
    </source>
</evidence>
<feature type="region of interest" description="Disordered" evidence="6">
    <location>
        <begin position="1"/>
        <end position="40"/>
    </location>
</feature>
<dbReference type="Pfam" id="PF00078">
    <property type="entry name" value="RVT_1"/>
    <property type="match status" value="1"/>
</dbReference>
<dbReference type="Pfam" id="PF01602">
    <property type="entry name" value="Adaptin_N"/>
    <property type="match status" value="1"/>
</dbReference>
<dbReference type="InterPro" id="IPR012295">
    <property type="entry name" value="TBP_dom_sf"/>
</dbReference>
<dbReference type="Pfam" id="PF13966">
    <property type="entry name" value="zf-RVT"/>
    <property type="match status" value="1"/>
</dbReference>
<evidence type="ECO:0000256" key="1">
    <source>
        <dbReference type="ARBA" id="ARBA00004308"/>
    </source>
</evidence>
<feature type="compositionally biased region" description="Basic and acidic residues" evidence="6">
    <location>
        <begin position="1923"/>
        <end position="1932"/>
    </location>
</feature>
<feature type="region of interest" description="Disordered" evidence="6">
    <location>
        <begin position="1923"/>
        <end position="1943"/>
    </location>
</feature>
<keyword evidence="4" id="KW-0653">Protein transport</keyword>
<evidence type="ECO:0000256" key="2">
    <source>
        <dbReference type="ARBA" id="ARBA00006613"/>
    </source>
</evidence>
<dbReference type="Gene3D" id="3.30.310.10">
    <property type="entry name" value="TATA-Binding Protein"/>
    <property type="match status" value="1"/>
</dbReference>
<dbReference type="PANTHER" id="PTHR11134">
    <property type="entry name" value="ADAPTOR COMPLEX SUBUNIT BETA FAMILY MEMBER"/>
    <property type="match status" value="1"/>
</dbReference>
<dbReference type="GO" id="GO:0016192">
    <property type="term" value="P:vesicle-mediated transport"/>
    <property type="evidence" value="ECO:0007669"/>
    <property type="project" value="InterPro"/>
</dbReference>
<dbReference type="Pfam" id="PF03372">
    <property type="entry name" value="Exo_endo_phos"/>
    <property type="match status" value="1"/>
</dbReference>
<evidence type="ECO:0000256" key="5">
    <source>
        <dbReference type="ARBA" id="ARBA00023136"/>
    </source>
</evidence>
<feature type="compositionally biased region" description="Low complexity" evidence="6">
    <location>
        <begin position="1"/>
        <end position="17"/>
    </location>
</feature>
<sequence>MAPPAHSQRSSSPSQPSGKGEVSDLKSQLRQLAGSRAPGVDDSKRELFKKVISYMTIGIDVSSVFGEMVMCSATSDIVLKKMCYLYVGNYAKVNPDLALLTINFLQRDCKDEDPMIRGLALRSLCLLRVPNLVEYLVGPLGAGLKDLNSYVRIVAVMGVLKLYHISASTCVDADFPATLKHMMLSDSDTQVVANCLTALQEIWSSEASTSEEASREREALLSKQIVFRFLNRIKEFSEWAQCLVLELAAKYVPSDNNEIFDIMNLLEDRLQHANGAVVLATIKVFLQMTLSMNDVHQQVYERIKAPLLTLVSSGSPEQSYAVLSHLHLLVMRAPFIFSSDYKHFYCQYNEPSYVKKLKLEMLTAVANESNTYEIVTELCEYAANVDIPIARESIRAVGKIALQQYDVNAIVDRLLQFLEMEKDYVTAEALVLVKDLLRKYPQWSQDCIAVVGNISSKNVQEPKAKAALIWMLGEYSQDMHDAPYILESLIENWDEEHSAEGWKNVPAVTRVSFPCPKEGIGWGWILLAPSQGELASLEVVKSGEYFENSMSESLAGHVEDHVDVDGGILDESEELVPLMVEPLAVAGPHDLEHVSGEVGKCSPRTPSEKVLRRLRRVGKILGASFEGSEQRVLELLMDIEARHQQQKDVLLSTRRPSSSGRKGCRELKGLVSSVNYEAKSSREAKGKEKTKLDLITNAIVRSLWRCHHVDWMFLGSNGASGGILLMWDKRLVEKIEDAVGSFSVSCKFKNVADQKVWMYSRVYGPNVDSERGLLWDELAGIRSWWGVPWVVGGDFNVVRFPSERFGSVGFSPAMHDFSDFIFANGLIDILLSGGNFTWSNNREVASMSRIDRFLYTADWEEGFITTSQKRLVRLTSDHFPVMLECGSIPRGRRPFRFENMWLKADGFLERVCDWWGSYQFTGTPSFVFANKLKALKGDLKKWNADEFGHVTMKKNMMIADLREFDVVEESRPLSMEEKCKKETTSVELDKLILMEEICWRQKSRALWLQEGDKNSKFFHRLANSHRNTNSIAKLNIDGMLSSNQDEIRDHIASFYEHLYMETGYSWPLLDGMQFSVLSDEDAVWLERPFDEEEIAGVVQGFNGDKAPGPDGFSLAFFQQCWSVVRGEVLAVCQEFHEHCYFERSLNATFVSLIPKIHGANEIKDFRPISLVGGMYKIIAKMLANRLSVVLGKIISPSQNAFVKGRQILDSVLIANECLDSRLKEEEPGVICKLDLEKAYDHVNWEFLLYLLQRCGFSEKWRRWISFCISSVRFSILVNGSPCGFFQSSRGICQGDPLSPLLFVIVMEALSRMIDQASGVGLLSGFSVGGEASDPLRISHLLFADDTLIFCEASSDNLIYLRTILTWFEATSGLRVNLGKSELAQVGEVPHLEVLAEILGCKTSAFPMKYLGLPLGVHFKVQSIWNPIVERLERRLAGWKRLYLSKGGRLTLIKSTLSSLPTYYLSLFPIPASMAKRIETIQRNFLWGDTVEVTKFHLVNWDLICTPLSNGGLNIRSLRRFNEALLGKWLWRFGVEREALWRQVVMVKYGDLEGGWTSKIPTGPYGVGLWKFIRSGWDKFSQMLKFEVGDGTRVRFWDDVWCTDGPLKSAYPELFRIARAKDAFVADNFHCRGSPIHWDVTFSRLAQDWELESFSSFLELLYSFTGIGSGEDKMCWKSSQSKSFQVKSYYKTLTTIGEDCFPWKSIWKAKVPPRVAFFSWTAALGRILTAENLRRRRVIIMGKHPVHMIWRAVPHCLMWCLWRERNRRIFEGLMDYHIAQVRLHLLTAVMKCFFKRSPETQKALGAALAAGLADFHQDVHDRAVFYYRLLQYNVSVAERVVNPPKQAVSVFADTQNSEIKDRIFDEFNSLSVVYQKPSYMFTDKEHRGPFEFSDEVGNLSIGAESAGTVVPAQRVEANDKDLLLSTSEKEEIRGPSTNGSAYSAPSYDGSAVSAAASQALSELTISNPSVPGHAPLPSFAIDDLLGLGLPEAPAPAPSPPPLKLNSKAVLDPGTFQQKWRQLPISLSQEYSLSPQGVAALTAPPALLRHMQGHSIHCIASGGQSPNFKFFFFAQKAEESSTFLVECIINTSLAKAQLKIKADDQSTSQAFSALFQSALSNFGVP</sequence>
<evidence type="ECO:0000259" key="7">
    <source>
        <dbReference type="PROSITE" id="PS50878"/>
    </source>
</evidence>
<dbReference type="InterPro" id="IPR002553">
    <property type="entry name" value="Clathrin/coatomer_adapt-like_N"/>
</dbReference>
<dbReference type="GO" id="GO:0012505">
    <property type="term" value="C:endomembrane system"/>
    <property type="evidence" value="ECO:0007669"/>
    <property type="project" value="UniProtKB-SubCell"/>
</dbReference>
<dbReference type="InterPro" id="IPR036691">
    <property type="entry name" value="Endo/exonu/phosph_ase_sf"/>
</dbReference>
<dbReference type="InterPro" id="IPR026739">
    <property type="entry name" value="AP_beta"/>
</dbReference>
<organism evidence="8">
    <name type="scientific">Fagus sylvatica</name>
    <name type="common">Beechnut</name>
    <dbReference type="NCBI Taxonomy" id="28930"/>
    <lineage>
        <taxon>Eukaryota</taxon>
        <taxon>Viridiplantae</taxon>
        <taxon>Streptophyta</taxon>
        <taxon>Embryophyta</taxon>
        <taxon>Tracheophyta</taxon>
        <taxon>Spermatophyta</taxon>
        <taxon>Magnoliopsida</taxon>
        <taxon>eudicotyledons</taxon>
        <taxon>Gunneridae</taxon>
        <taxon>Pentapetalae</taxon>
        <taxon>rosids</taxon>
        <taxon>fabids</taxon>
        <taxon>Fagales</taxon>
        <taxon>Fagaceae</taxon>
        <taxon>Fagus</taxon>
    </lineage>
</organism>
<dbReference type="FunFam" id="3.30.310.10:FF:000014">
    <property type="entry name" value="Beta-adaptin-like protein"/>
    <property type="match status" value="1"/>
</dbReference>
<dbReference type="GO" id="GO:0006886">
    <property type="term" value="P:intracellular protein transport"/>
    <property type="evidence" value="ECO:0007669"/>
    <property type="project" value="InterPro"/>
</dbReference>
<comment type="similarity">
    <text evidence="2">Belongs to the adaptor complexes large subunit family.</text>
</comment>
<feature type="domain" description="Reverse transcriptase" evidence="7">
    <location>
        <begin position="1134"/>
        <end position="1414"/>
    </location>
</feature>
<evidence type="ECO:0000256" key="4">
    <source>
        <dbReference type="ARBA" id="ARBA00022927"/>
    </source>
</evidence>
<dbReference type="FunFam" id="1.25.10.10:FF:000113">
    <property type="entry name" value="Beta-adaptin-like protein A"/>
    <property type="match status" value="1"/>
</dbReference>
<dbReference type="Gene3D" id="3.60.10.10">
    <property type="entry name" value="Endonuclease/exonuclease/phosphatase"/>
    <property type="match status" value="1"/>
</dbReference>
<dbReference type="Pfam" id="PF09066">
    <property type="entry name" value="B2-adapt-app_C"/>
    <property type="match status" value="1"/>
</dbReference>
<evidence type="ECO:0000313" key="8">
    <source>
        <dbReference type="EMBL" id="SPD31431.1"/>
    </source>
</evidence>
<name>A0A2N9J519_FAGSY</name>